<keyword evidence="4 5" id="KW-0472">Membrane</keyword>
<name>A0ABP7AS76_9MICO</name>
<keyword evidence="3 5" id="KW-1133">Transmembrane helix</keyword>
<gene>
    <name evidence="6" type="ORF">GCM10022200_22790</name>
</gene>
<comment type="subcellular location">
    <subcellularLocation>
        <location evidence="1">Membrane</location>
        <topology evidence="1">Multi-pass membrane protein</topology>
    </subcellularLocation>
</comment>
<dbReference type="EMBL" id="BAAAYU010000005">
    <property type="protein sequence ID" value="GAA3638865.1"/>
    <property type="molecule type" value="Genomic_DNA"/>
</dbReference>
<dbReference type="InterPro" id="IPR019109">
    <property type="entry name" value="MamF_MmsF"/>
</dbReference>
<evidence type="ECO:0000256" key="3">
    <source>
        <dbReference type="ARBA" id="ARBA00022989"/>
    </source>
</evidence>
<keyword evidence="2 5" id="KW-0812">Transmembrane</keyword>
<sequence>MTVPPPYYPPPPPYGGAYVQPMSPADEKLWATLIHLGGLFFGFLAPLIGYLVLKDRGPFVRAHTATALNFQLTLLIAYFAGVVLTVFIIGIFVLIAAYVLNIVLCIIAAVKANRGEWYTYPLSITFAR</sequence>
<feature type="transmembrane region" description="Helical" evidence="5">
    <location>
        <begin position="86"/>
        <end position="110"/>
    </location>
</feature>
<protein>
    <submittedName>
        <fullName evidence="6">DUF4870 domain-containing protein</fullName>
    </submittedName>
</protein>
<feature type="transmembrane region" description="Helical" evidence="5">
    <location>
        <begin position="29"/>
        <end position="53"/>
    </location>
</feature>
<accession>A0ABP7AS76</accession>
<dbReference type="RefSeq" id="WP_344738641.1">
    <property type="nucleotide sequence ID" value="NZ_BAAAYU010000005.1"/>
</dbReference>
<reference evidence="7" key="1">
    <citation type="journal article" date="2019" name="Int. J. Syst. Evol. Microbiol.">
        <title>The Global Catalogue of Microorganisms (GCM) 10K type strain sequencing project: providing services to taxonomists for standard genome sequencing and annotation.</title>
        <authorList>
            <consortium name="The Broad Institute Genomics Platform"/>
            <consortium name="The Broad Institute Genome Sequencing Center for Infectious Disease"/>
            <person name="Wu L."/>
            <person name="Ma J."/>
        </authorList>
    </citation>
    <scope>NUCLEOTIDE SEQUENCE [LARGE SCALE GENOMIC DNA]</scope>
    <source>
        <strain evidence="7">JCM 16544</strain>
    </source>
</reference>
<evidence type="ECO:0000313" key="6">
    <source>
        <dbReference type="EMBL" id="GAA3638865.1"/>
    </source>
</evidence>
<feature type="transmembrane region" description="Helical" evidence="5">
    <location>
        <begin position="60"/>
        <end position="80"/>
    </location>
</feature>
<evidence type="ECO:0000256" key="1">
    <source>
        <dbReference type="ARBA" id="ARBA00004141"/>
    </source>
</evidence>
<proteinExistence type="predicted"/>
<evidence type="ECO:0000256" key="5">
    <source>
        <dbReference type="SAM" id="Phobius"/>
    </source>
</evidence>
<keyword evidence="7" id="KW-1185">Reference proteome</keyword>
<organism evidence="6 7">
    <name type="scientific">Microbacterium awajiense</name>
    <dbReference type="NCBI Taxonomy" id="415214"/>
    <lineage>
        <taxon>Bacteria</taxon>
        <taxon>Bacillati</taxon>
        <taxon>Actinomycetota</taxon>
        <taxon>Actinomycetes</taxon>
        <taxon>Micrococcales</taxon>
        <taxon>Microbacteriaceae</taxon>
        <taxon>Microbacterium</taxon>
    </lineage>
</organism>
<evidence type="ECO:0000256" key="2">
    <source>
        <dbReference type="ARBA" id="ARBA00022692"/>
    </source>
</evidence>
<dbReference type="Proteomes" id="UP001501697">
    <property type="component" value="Unassembled WGS sequence"/>
</dbReference>
<evidence type="ECO:0000256" key="4">
    <source>
        <dbReference type="ARBA" id="ARBA00023136"/>
    </source>
</evidence>
<evidence type="ECO:0000313" key="7">
    <source>
        <dbReference type="Proteomes" id="UP001501697"/>
    </source>
</evidence>
<comment type="caution">
    <text evidence="6">The sequence shown here is derived from an EMBL/GenBank/DDBJ whole genome shotgun (WGS) entry which is preliminary data.</text>
</comment>
<dbReference type="Pfam" id="PF09685">
    <property type="entry name" value="MamF_MmsF"/>
    <property type="match status" value="1"/>
</dbReference>